<dbReference type="STRING" id="66420.A0A194Q2W8"/>
<dbReference type="GO" id="GO:0008270">
    <property type="term" value="F:zinc ion binding"/>
    <property type="evidence" value="ECO:0007669"/>
    <property type="project" value="UniProtKB-UniRule"/>
</dbReference>
<evidence type="ECO:0000313" key="13">
    <source>
        <dbReference type="Proteomes" id="UP000053268"/>
    </source>
</evidence>
<evidence type="ECO:0000256" key="2">
    <source>
        <dbReference type="ARBA" id="ARBA00004906"/>
    </source>
</evidence>
<evidence type="ECO:0000256" key="9">
    <source>
        <dbReference type="PROSITE-ProRule" id="PRU00508"/>
    </source>
</evidence>
<dbReference type="GO" id="GO:0061630">
    <property type="term" value="F:ubiquitin protein ligase activity"/>
    <property type="evidence" value="ECO:0007669"/>
    <property type="project" value="UniProtKB-UniRule"/>
</dbReference>
<comment type="function">
    <text evidence="10">Ubiquitin ligase protein which is a component of the N-end rule pathway. Recognizes and binds to proteins bearing specific N-terminal residues that are destabilizing according to the N-end rule, leading to their ubiquitination and subsequent degradation.</text>
</comment>
<dbReference type="Pfam" id="PF02207">
    <property type="entry name" value="zf-UBR"/>
    <property type="match status" value="1"/>
</dbReference>
<gene>
    <name evidence="12" type="ORF">RR46_05528</name>
</gene>
<keyword evidence="6 10" id="KW-0833">Ubl conjugation pathway</keyword>
<protein>
    <recommendedName>
        <fullName evidence="10">E3 ubiquitin-protein ligase</fullName>
        <ecNumber evidence="10">2.3.2.27</ecNumber>
    </recommendedName>
</protein>
<evidence type="ECO:0000259" key="11">
    <source>
        <dbReference type="PROSITE" id="PS51157"/>
    </source>
</evidence>
<dbReference type="Proteomes" id="UP000053268">
    <property type="component" value="Unassembled WGS sequence"/>
</dbReference>
<dbReference type="InterPro" id="IPR039164">
    <property type="entry name" value="UBR1-like"/>
</dbReference>
<dbReference type="GO" id="GO:0000151">
    <property type="term" value="C:ubiquitin ligase complex"/>
    <property type="evidence" value="ECO:0007669"/>
    <property type="project" value="TreeGrafter"/>
</dbReference>
<comment type="pathway">
    <text evidence="2 10">Protein modification; protein ubiquitination.</text>
</comment>
<dbReference type="FunFam" id="2.10.110.30:FF:000002">
    <property type="entry name" value="Putative e3 ubiquitin-protein ligase ubr3"/>
    <property type="match status" value="1"/>
</dbReference>
<dbReference type="GO" id="GO:0005737">
    <property type="term" value="C:cytoplasm"/>
    <property type="evidence" value="ECO:0007669"/>
    <property type="project" value="TreeGrafter"/>
</dbReference>
<evidence type="ECO:0000256" key="4">
    <source>
        <dbReference type="ARBA" id="ARBA00022723"/>
    </source>
</evidence>
<dbReference type="PANTHER" id="PTHR21497:SF39">
    <property type="entry name" value="E3 UBIQUITIN-PROTEIN LIGASE UBR3"/>
    <property type="match status" value="1"/>
</dbReference>
<keyword evidence="7 10" id="KW-0862">Zinc</keyword>
<dbReference type="EC" id="2.3.2.27" evidence="10"/>
<dbReference type="GO" id="GO:0016567">
    <property type="term" value="P:protein ubiquitination"/>
    <property type="evidence" value="ECO:0007669"/>
    <property type="project" value="UniProtKB-UniRule"/>
</dbReference>
<dbReference type="SMART" id="SM00396">
    <property type="entry name" value="ZnF_UBR1"/>
    <property type="match status" value="1"/>
</dbReference>
<evidence type="ECO:0000256" key="1">
    <source>
        <dbReference type="ARBA" id="ARBA00000900"/>
    </source>
</evidence>
<organism evidence="12 13">
    <name type="scientific">Papilio xuthus</name>
    <name type="common">Asian swallowtail butterfly</name>
    <dbReference type="NCBI Taxonomy" id="66420"/>
    <lineage>
        <taxon>Eukaryota</taxon>
        <taxon>Metazoa</taxon>
        <taxon>Ecdysozoa</taxon>
        <taxon>Arthropoda</taxon>
        <taxon>Hexapoda</taxon>
        <taxon>Insecta</taxon>
        <taxon>Pterygota</taxon>
        <taxon>Neoptera</taxon>
        <taxon>Endopterygota</taxon>
        <taxon>Lepidoptera</taxon>
        <taxon>Glossata</taxon>
        <taxon>Ditrysia</taxon>
        <taxon>Papilionoidea</taxon>
        <taxon>Papilionidae</taxon>
        <taxon>Papilioninae</taxon>
        <taxon>Papilio</taxon>
    </lineage>
</organism>
<evidence type="ECO:0000256" key="3">
    <source>
        <dbReference type="ARBA" id="ARBA00022679"/>
    </source>
</evidence>
<evidence type="ECO:0000256" key="10">
    <source>
        <dbReference type="RuleBase" id="RU366018"/>
    </source>
</evidence>
<dbReference type="EMBL" id="KQ459580">
    <property type="protein sequence ID" value="KPI99344.1"/>
    <property type="molecule type" value="Genomic_DNA"/>
</dbReference>
<evidence type="ECO:0000313" key="12">
    <source>
        <dbReference type="EMBL" id="KPI99344.1"/>
    </source>
</evidence>
<dbReference type="AlphaFoldDB" id="A0A194Q2W8"/>
<evidence type="ECO:0000256" key="8">
    <source>
        <dbReference type="ARBA" id="ARBA00046341"/>
    </source>
</evidence>
<dbReference type="Gene3D" id="2.10.110.30">
    <property type="match status" value="1"/>
</dbReference>
<dbReference type="GO" id="GO:0071596">
    <property type="term" value="P:ubiquitin-dependent protein catabolic process via the N-end rule pathway"/>
    <property type="evidence" value="ECO:0007669"/>
    <property type="project" value="UniProtKB-UniRule"/>
</dbReference>
<dbReference type="PROSITE" id="PS51157">
    <property type="entry name" value="ZF_UBR"/>
    <property type="match status" value="1"/>
</dbReference>
<dbReference type="InterPro" id="IPR003126">
    <property type="entry name" value="Znf_UBR"/>
</dbReference>
<reference evidence="12 13" key="1">
    <citation type="journal article" date="2015" name="Nat. Commun.">
        <title>Outbred genome sequencing and CRISPR/Cas9 gene editing in butterflies.</title>
        <authorList>
            <person name="Li X."/>
            <person name="Fan D."/>
            <person name="Zhang W."/>
            <person name="Liu G."/>
            <person name="Zhang L."/>
            <person name="Zhao L."/>
            <person name="Fang X."/>
            <person name="Chen L."/>
            <person name="Dong Y."/>
            <person name="Chen Y."/>
            <person name="Ding Y."/>
            <person name="Zhao R."/>
            <person name="Feng M."/>
            <person name="Zhu Y."/>
            <person name="Feng Y."/>
            <person name="Jiang X."/>
            <person name="Zhu D."/>
            <person name="Xiang H."/>
            <person name="Feng X."/>
            <person name="Li S."/>
            <person name="Wang J."/>
            <person name="Zhang G."/>
            <person name="Kronforst M.R."/>
            <person name="Wang W."/>
        </authorList>
    </citation>
    <scope>NUCLEOTIDE SEQUENCE [LARGE SCALE GENOMIC DNA]</scope>
    <source>
        <strain evidence="12">Ya'a_city_454_Px</strain>
        <tissue evidence="12">Whole body</tissue>
    </source>
</reference>
<proteinExistence type="inferred from homology"/>
<feature type="domain" description="UBR-type" evidence="11">
    <location>
        <begin position="136"/>
        <end position="207"/>
    </location>
</feature>
<comment type="similarity">
    <text evidence="8 10">Belongs to the E3 ubiquitin-protein ligase UBR1-like family.</text>
</comment>
<accession>A0A194Q2W8</accession>
<name>A0A194Q2W8_PAPXU</name>
<keyword evidence="13" id="KW-1185">Reference proteome</keyword>
<comment type="catalytic activity">
    <reaction evidence="1 10">
        <text>S-ubiquitinyl-[E2 ubiquitin-conjugating enzyme]-L-cysteine + [acceptor protein]-L-lysine = [E2 ubiquitin-conjugating enzyme]-L-cysteine + N(6)-ubiquitinyl-[acceptor protein]-L-lysine.</text>
        <dbReference type="EC" id="2.3.2.27"/>
    </reaction>
</comment>
<dbReference type="PANTHER" id="PTHR21497">
    <property type="entry name" value="UBIQUITIN LIGASE E3 ALPHA-RELATED"/>
    <property type="match status" value="1"/>
</dbReference>
<keyword evidence="4 10" id="KW-0479">Metal-binding</keyword>
<dbReference type="CDD" id="cd19673">
    <property type="entry name" value="UBR-box_UBR3"/>
    <property type="match status" value="1"/>
</dbReference>
<keyword evidence="5 10" id="KW-0863">Zinc-finger</keyword>
<evidence type="ECO:0000256" key="5">
    <source>
        <dbReference type="ARBA" id="ARBA00022771"/>
    </source>
</evidence>
<evidence type="ECO:0000256" key="7">
    <source>
        <dbReference type="ARBA" id="ARBA00022833"/>
    </source>
</evidence>
<evidence type="ECO:0000256" key="6">
    <source>
        <dbReference type="ARBA" id="ARBA00022786"/>
    </source>
</evidence>
<sequence>MKKGKRGAASYIHADCASGSPQHLGPLLDVLLNPSKAIDEWETIDWCRWLLAGGRTPDEFAAVGQVWRAPSVLEFVDCNAAATVPVSDRAAAVTGRRPRNSEQLIEHVSIASLLAITTHPFRRPKTRELRSYDKHDKCGLVWIPRVVAYRCRTCGISPCMSICRDCFHRGDHSTHDFNMFLSQAGGACDCGDNSVMKEDGFCSNHGNKCPRTGAAPAELMCVAEAMMPRLILRLLQHFRENSWGTQTTSDSYRIAVQECEGYVQMFMEFNNMGDLMRSAMTKALINPQMYRNLVEPPFPDTEYGRYMAESNKMYEKAIESFPAPEPPDEYRHLPALAPRLQHNTLLDEFIFWTFKYEFPQNVVCFLLNMLPDQDYKMYRNLIEPPFPDTEYGRYMAESNKMYEKAIESFPAPEPPDEYRHLPALAPRLQHNTLLDEFIFWTFKYEFPQNVVCFLLNMLPDQDYKEHLTRTFVMHYARIPLVLESAADPDTLSNRVVHMSVQLFSNEALALRCVQQLHLLHVMVLSLRLMMGRILVRNSLHDPDANLHRVIDCTRRVMKEHCYWPLVSDFNNVLSHKSVALLFLQDDALVDMWFEFLSMLQGMNVNVRETGGHIEFEPSSYYAAFSCELEAAAYPMWSVLGHLSEPAHAPLARRMVAAALAYLRDWLDAVNFTTPHMHRTEAMHASFHFPLHRYLAAFLCAGVRCLGLRAADLLPSQDLLALLAAHPLRVQVAFCVKDFMQNLV</sequence>
<feature type="zinc finger region" description="UBR-type" evidence="9">
    <location>
        <begin position="136"/>
        <end position="207"/>
    </location>
</feature>
<keyword evidence="3 10" id="KW-0808">Transferase</keyword>
<dbReference type="UniPathway" id="UPA00143"/>